<dbReference type="Pfam" id="PF10175">
    <property type="entry name" value="MPP6"/>
    <property type="match status" value="1"/>
</dbReference>
<dbReference type="PANTHER" id="PTHR13582">
    <property type="entry name" value="M-PHASE PHOSPHOPROTEIN 6"/>
    <property type="match status" value="1"/>
</dbReference>
<dbReference type="PANTHER" id="PTHR13582:SF0">
    <property type="entry name" value="M-PHASE PHOSPHOPROTEIN 6"/>
    <property type="match status" value="1"/>
</dbReference>
<feature type="region of interest" description="Disordered" evidence="1">
    <location>
        <begin position="132"/>
        <end position="160"/>
    </location>
</feature>
<feature type="compositionally biased region" description="Polar residues" evidence="1">
    <location>
        <begin position="132"/>
        <end position="142"/>
    </location>
</feature>
<organism evidence="2 3">
    <name type="scientific">Batrachochytrium salamandrivorans</name>
    <dbReference type="NCBI Taxonomy" id="1357716"/>
    <lineage>
        <taxon>Eukaryota</taxon>
        <taxon>Fungi</taxon>
        <taxon>Fungi incertae sedis</taxon>
        <taxon>Chytridiomycota</taxon>
        <taxon>Chytridiomycota incertae sedis</taxon>
        <taxon>Chytridiomycetes</taxon>
        <taxon>Rhizophydiales</taxon>
        <taxon>Rhizophydiales incertae sedis</taxon>
        <taxon>Batrachochytrium</taxon>
    </lineage>
</organism>
<name>A0ABQ8FF03_9FUNG</name>
<dbReference type="Proteomes" id="UP001648503">
    <property type="component" value="Unassembled WGS sequence"/>
</dbReference>
<protein>
    <submittedName>
        <fullName evidence="2">Uncharacterized protein</fullName>
    </submittedName>
</protein>
<dbReference type="InterPro" id="IPR019324">
    <property type="entry name" value="MPP6"/>
</dbReference>
<dbReference type="EMBL" id="JAFCIX010000172">
    <property type="protein sequence ID" value="KAH6596974.1"/>
    <property type="molecule type" value="Genomic_DNA"/>
</dbReference>
<gene>
    <name evidence="2" type="ORF">BASA50_004732</name>
</gene>
<accession>A0ABQ8FF03</accession>
<comment type="caution">
    <text evidence="2">The sequence shown here is derived from an EMBL/GenBank/DDBJ whole genome shotgun (WGS) entry which is preliminary data.</text>
</comment>
<reference evidence="2 3" key="1">
    <citation type="submission" date="2021-02" db="EMBL/GenBank/DDBJ databases">
        <title>Variation within the Batrachochytrium salamandrivorans European outbreak.</title>
        <authorList>
            <person name="Kelly M."/>
            <person name="Pasmans F."/>
            <person name="Shea T.P."/>
            <person name="Munoz J.F."/>
            <person name="Carranza S."/>
            <person name="Cuomo C.A."/>
            <person name="Martel A."/>
        </authorList>
    </citation>
    <scope>NUCLEOTIDE SEQUENCE [LARGE SCALE GENOMIC DNA]</scope>
    <source>
        <strain evidence="2 3">AMFP18/2</strain>
    </source>
</reference>
<keyword evidence="3" id="KW-1185">Reference proteome</keyword>
<sequence length="208" mass="23557">MSTDGQGRPAHVKELSGKIKDMKFMNRANEARIRENLKNEQHIQDSKSAWVLSTVDTSGFTSGIQHEQESSYLLFMDAPSMARKSFNSFNKDLEKLSGEFEKEERLKRAEENERREQITDKDMVGRYNEFVNTETSSRSGTGAQKRKRGHGKVADGTKNRAIVIDDDGNSASNVIVIDDDTPRPVDWSKERGRKATRFAAGQFIKPLE</sequence>
<evidence type="ECO:0000313" key="3">
    <source>
        <dbReference type="Proteomes" id="UP001648503"/>
    </source>
</evidence>
<evidence type="ECO:0000256" key="1">
    <source>
        <dbReference type="SAM" id="MobiDB-lite"/>
    </source>
</evidence>
<evidence type="ECO:0000313" key="2">
    <source>
        <dbReference type="EMBL" id="KAH6596974.1"/>
    </source>
</evidence>
<proteinExistence type="predicted"/>